<organism evidence="1 2">
    <name type="scientific">SAR86 cluster bacterium</name>
    <dbReference type="NCBI Taxonomy" id="2030880"/>
    <lineage>
        <taxon>Bacteria</taxon>
        <taxon>Pseudomonadati</taxon>
        <taxon>Pseudomonadota</taxon>
        <taxon>Gammaproteobacteria</taxon>
        <taxon>SAR86 cluster</taxon>
    </lineage>
</organism>
<name>A0A520MIX6_9GAMM</name>
<evidence type="ECO:0000313" key="1">
    <source>
        <dbReference type="EMBL" id="RZO21183.1"/>
    </source>
</evidence>
<accession>A0A520MIX6</accession>
<sequence length="157" mass="17641">MKIILTLFLVFNTSYLFSHPENHARIELVKPFVNSLEQEAHIFGLNLTPNSIMVTKDFIGNPSNQTLLKLRHPSKSDKYALKVLDKNNNELLTLGIGNPFYAYAHHIGFEDREVMGGPVSSAKIEIAIPTNLNAKFLAISARDLNSNLNEIQRVELP</sequence>
<evidence type="ECO:0000313" key="2">
    <source>
        <dbReference type="Proteomes" id="UP000315782"/>
    </source>
</evidence>
<dbReference type="Proteomes" id="UP000315782">
    <property type="component" value="Unassembled WGS sequence"/>
</dbReference>
<gene>
    <name evidence="1" type="ORF">EVA96_02155</name>
</gene>
<reference evidence="1 2" key="1">
    <citation type="submission" date="2019-02" db="EMBL/GenBank/DDBJ databases">
        <title>Prokaryotic population dynamics and viral predation in marine succession experiment using metagenomics: the confinement effect.</title>
        <authorList>
            <person name="Haro-Moreno J.M."/>
            <person name="Rodriguez-Valera F."/>
            <person name="Lopez-Perez M."/>
        </authorList>
    </citation>
    <scope>NUCLEOTIDE SEQUENCE [LARGE SCALE GENOMIC DNA]</scope>
    <source>
        <strain evidence="1">MED-G163</strain>
    </source>
</reference>
<protein>
    <submittedName>
        <fullName evidence="1">Uncharacterized protein</fullName>
    </submittedName>
</protein>
<comment type="caution">
    <text evidence="1">The sequence shown here is derived from an EMBL/GenBank/DDBJ whole genome shotgun (WGS) entry which is preliminary data.</text>
</comment>
<proteinExistence type="predicted"/>
<dbReference type="EMBL" id="SHBI01000010">
    <property type="protein sequence ID" value="RZO21183.1"/>
    <property type="molecule type" value="Genomic_DNA"/>
</dbReference>
<dbReference type="AlphaFoldDB" id="A0A520MIX6"/>